<dbReference type="SUPFAM" id="SSF48479">
    <property type="entry name" value="Cytochrome c oxidase subunit E"/>
    <property type="match status" value="1"/>
</dbReference>
<evidence type="ECO:0000313" key="13">
    <source>
        <dbReference type="Proteomes" id="UP001498398"/>
    </source>
</evidence>
<evidence type="ECO:0000256" key="3">
    <source>
        <dbReference type="ARBA" id="ARBA00007972"/>
    </source>
</evidence>
<dbReference type="CDD" id="cd00923">
    <property type="entry name" value="Cyt_c_Oxidase_Va"/>
    <property type="match status" value="1"/>
</dbReference>
<dbReference type="Pfam" id="PF02284">
    <property type="entry name" value="COX5A"/>
    <property type="match status" value="1"/>
</dbReference>
<comment type="subunit">
    <text evidence="11">Component of the cytochrome c oxidase (complex IV, CIV), a multisubunit enzyme composed of a catalytic core of 3 subunits and several supernumerary subunits.</text>
</comment>
<keyword evidence="4 11" id="KW-0349">Heme</keyword>
<sequence length="140" mass="15671">MMRPVVANALRAAARPSFAVTASRVAPALTRQAHAQAQETFEQFTERYVAFFQQAEDLFELQRGLNNCFAHDLVPAPQVIEAAVHAARRVNDYSTAVRIFEGVKEKVESKAQYQAYLDELAGLRQELGISLKEELYPQSS</sequence>
<keyword evidence="10 11" id="KW-0472">Membrane</keyword>
<comment type="function">
    <text evidence="11">Component of the cytochrome c oxidase, the last enzyme in the mitochondrial electron transport chain which drives oxidative phosphorylation. The respiratory chain contains 3 multisubunit complexes succinate dehydrogenase (complex II, CII), ubiquinol-cytochrome c oxidoreductase (cytochrome b-c1 complex, complex III, CIII) and cytochrome c oxidase (complex IV, CIV), that cooperate to transfer electrons derived from NADH and succinate to molecular oxygen, creating an electrochemical gradient over the inner membrane that drives transmembrane transport and the ATP synthase. Cytochrome c oxidase is the component of the respiratory chain that catalyzes the reduction of oxygen to water. Electrons originating from reduced cytochrome c in the intermembrane space (IMS) are transferred via the dinuclear copper A center (CU(A)) of subunit 2 and heme A of subunit 1 to the active site in subunit 1, a binuclear center (BNC) formed by heme A3 and copper B (CU(B)). The BNC reduces molecular oxygen to 2 water molecules using 4 electrons from cytochrome c in the IMS and 4 protons from the mitochondrial matrix.</text>
</comment>
<evidence type="ECO:0000256" key="6">
    <source>
        <dbReference type="ARBA" id="ARBA00022792"/>
    </source>
</evidence>
<keyword evidence="8 11" id="KW-0408">Iron</keyword>
<reference evidence="12 13" key="1">
    <citation type="submission" date="2024-01" db="EMBL/GenBank/DDBJ databases">
        <title>A draft genome for the cacao thread blight pathogen Marasmiellus scandens.</title>
        <authorList>
            <person name="Baruah I.K."/>
            <person name="Leung J."/>
            <person name="Bukari Y."/>
            <person name="Amoako-Attah I."/>
            <person name="Meinhardt L.W."/>
            <person name="Bailey B.A."/>
            <person name="Cohen S.P."/>
        </authorList>
    </citation>
    <scope>NUCLEOTIDE SEQUENCE [LARGE SCALE GENOMIC DNA]</scope>
    <source>
        <strain evidence="12 13">GH-19</strain>
    </source>
</reference>
<dbReference type="InterPro" id="IPR003204">
    <property type="entry name" value="Cyt_c_oxidase_su5A/6"/>
</dbReference>
<comment type="similarity">
    <text evidence="3 11">Belongs to the cytochrome c oxidase subunit 5A family.</text>
</comment>
<comment type="pathway">
    <text evidence="2 11">Energy metabolism; oxidative phosphorylation.</text>
</comment>
<keyword evidence="7 11" id="KW-0809">Transit peptide</keyword>
<evidence type="ECO:0000256" key="7">
    <source>
        <dbReference type="ARBA" id="ARBA00022946"/>
    </source>
</evidence>
<dbReference type="Gene3D" id="1.25.40.40">
    <property type="entry name" value="Cytochrome c oxidase, subunit Va/VI"/>
    <property type="match status" value="1"/>
</dbReference>
<dbReference type="PANTHER" id="PTHR14200:SF11">
    <property type="entry name" value="CYTOCHROME C OXIDASE SUBUNIT 5A, MITOCHONDRIAL"/>
    <property type="match status" value="1"/>
</dbReference>
<evidence type="ECO:0000256" key="10">
    <source>
        <dbReference type="ARBA" id="ARBA00023136"/>
    </source>
</evidence>
<evidence type="ECO:0000313" key="12">
    <source>
        <dbReference type="EMBL" id="KAK7464111.1"/>
    </source>
</evidence>
<evidence type="ECO:0000256" key="2">
    <source>
        <dbReference type="ARBA" id="ARBA00004673"/>
    </source>
</evidence>
<name>A0ABR1JTM0_9AGAR</name>
<evidence type="ECO:0000256" key="9">
    <source>
        <dbReference type="ARBA" id="ARBA00023128"/>
    </source>
</evidence>
<dbReference type="InterPro" id="IPR036545">
    <property type="entry name" value="Cyt_c_oxidase_su5A/6_sf"/>
</dbReference>
<comment type="caution">
    <text evidence="12">The sequence shown here is derived from an EMBL/GenBank/DDBJ whole genome shotgun (WGS) entry which is preliminary data.</text>
</comment>
<evidence type="ECO:0000256" key="11">
    <source>
        <dbReference type="RuleBase" id="RU368103"/>
    </source>
</evidence>
<dbReference type="EMBL" id="JBANRG010000008">
    <property type="protein sequence ID" value="KAK7464111.1"/>
    <property type="molecule type" value="Genomic_DNA"/>
</dbReference>
<evidence type="ECO:0000256" key="4">
    <source>
        <dbReference type="ARBA" id="ARBA00022617"/>
    </source>
</evidence>
<gene>
    <name evidence="12" type="primary">COX6</name>
    <name evidence="12" type="ORF">VKT23_006275</name>
</gene>
<accession>A0ABR1JTM0</accession>
<dbReference type="PANTHER" id="PTHR14200">
    <property type="entry name" value="CYTOCHROME C OXIDASE POLYPEPTIDE"/>
    <property type="match status" value="1"/>
</dbReference>
<proteinExistence type="inferred from homology"/>
<evidence type="ECO:0000256" key="5">
    <source>
        <dbReference type="ARBA" id="ARBA00022723"/>
    </source>
</evidence>
<dbReference type="Proteomes" id="UP001498398">
    <property type="component" value="Unassembled WGS sequence"/>
</dbReference>
<comment type="subcellular location">
    <subcellularLocation>
        <location evidence="1 11">Mitochondrion inner membrane</location>
        <topology evidence="1 11">Peripheral membrane protein</topology>
        <orientation evidence="1 11">Matrix side</orientation>
    </subcellularLocation>
</comment>
<keyword evidence="5 11" id="KW-0479">Metal-binding</keyword>
<evidence type="ECO:0000256" key="8">
    <source>
        <dbReference type="ARBA" id="ARBA00023004"/>
    </source>
</evidence>
<keyword evidence="13" id="KW-1185">Reference proteome</keyword>
<evidence type="ECO:0000256" key="1">
    <source>
        <dbReference type="ARBA" id="ARBA00004443"/>
    </source>
</evidence>
<keyword evidence="9 11" id="KW-0496">Mitochondrion</keyword>
<keyword evidence="6 11" id="KW-0999">Mitochondrion inner membrane</keyword>
<organism evidence="12 13">
    <name type="scientific">Marasmiellus scandens</name>
    <dbReference type="NCBI Taxonomy" id="2682957"/>
    <lineage>
        <taxon>Eukaryota</taxon>
        <taxon>Fungi</taxon>
        <taxon>Dikarya</taxon>
        <taxon>Basidiomycota</taxon>
        <taxon>Agaricomycotina</taxon>
        <taxon>Agaricomycetes</taxon>
        <taxon>Agaricomycetidae</taxon>
        <taxon>Agaricales</taxon>
        <taxon>Marasmiineae</taxon>
        <taxon>Omphalotaceae</taxon>
        <taxon>Marasmiellus</taxon>
    </lineage>
</organism>
<protein>
    <recommendedName>
        <fullName evidence="11">Cytochrome c oxidase subunit 6, mitochondrial</fullName>
    </recommendedName>
    <alternativeName>
        <fullName evidence="11">Cytochrome c oxidase polypeptide VI</fullName>
    </alternativeName>
</protein>